<feature type="domain" description="TFIIS central" evidence="8">
    <location>
        <begin position="202"/>
        <end position="329"/>
    </location>
</feature>
<reference evidence="9 10" key="1">
    <citation type="journal article" date="2016" name="PLoS ONE">
        <title>Sequence Assembly of Yarrowia lipolytica Strain W29/CLIB89 Shows Transposable Element Diversity.</title>
        <authorList>
            <person name="Magnan C."/>
            <person name="Yu J."/>
            <person name="Chang I."/>
            <person name="Jahn E."/>
            <person name="Kanomata Y."/>
            <person name="Wu J."/>
            <person name="Zeller M."/>
            <person name="Oakes M."/>
            <person name="Baldi P."/>
            <person name="Sandmeyer S."/>
        </authorList>
    </citation>
    <scope>NUCLEOTIDE SEQUENCE [LARGE SCALE GENOMIC DNA]</scope>
    <source>
        <strain evidence="10">CLIB89(W29)</strain>
    </source>
</reference>
<dbReference type="GO" id="GO:0001139">
    <property type="term" value="F:RNA polymerase II complex recruiting activity"/>
    <property type="evidence" value="ECO:0007669"/>
    <property type="project" value="TreeGrafter"/>
</dbReference>
<dbReference type="KEGG" id="yli:2908747"/>
<dbReference type="GO" id="GO:0008270">
    <property type="term" value="F:zinc ion binding"/>
    <property type="evidence" value="ECO:0007669"/>
    <property type="project" value="UniProtKB-KW"/>
</dbReference>
<evidence type="ECO:0000256" key="4">
    <source>
        <dbReference type="ARBA" id="ARBA00022723"/>
    </source>
</evidence>
<keyword evidence="4" id="KW-0479">Metal-binding</keyword>
<dbReference type="SUPFAM" id="SSF57903">
    <property type="entry name" value="FYVE/PHD zinc finger"/>
    <property type="match status" value="1"/>
</dbReference>
<feature type="compositionally biased region" description="Basic and acidic residues" evidence="7">
    <location>
        <begin position="359"/>
        <end position="383"/>
    </location>
</feature>
<dbReference type="CDD" id="cd21538">
    <property type="entry name" value="SPOC_TFIIS"/>
    <property type="match status" value="1"/>
</dbReference>
<feature type="compositionally biased region" description="Polar residues" evidence="7">
    <location>
        <begin position="392"/>
        <end position="404"/>
    </location>
</feature>
<dbReference type="InterPro" id="IPR019786">
    <property type="entry name" value="Zinc_finger_PHD-type_CS"/>
</dbReference>
<dbReference type="PANTHER" id="PTHR11477:SF11">
    <property type="entry name" value="TRANSCRIPTION FACTOR BYE1"/>
    <property type="match status" value="1"/>
</dbReference>
<feature type="compositionally biased region" description="Low complexity" evidence="7">
    <location>
        <begin position="655"/>
        <end position="664"/>
    </location>
</feature>
<evidence type="ECO:0000256" key="6">
    <source>
        <dbReference type="ARBA" id="ARBA00022833"/>
    </source>
</evidence>
<feature type="region of interest" description="Disordered" evidence="7">
    <location>
        <begin position="1"/>
        <end position="93"/>
    </location>
</feature>
<dbReference type="GO" id="GO:0005634">
    <property type="term" value="C:nucleus"/>
    <property type="evidence" value="ECO:0007669"/>
    <property type="project" value="TreeGrafter"/>
</dbReference>
<dbReference type="InterPro" id="IPR003618">
    <property type="entry name" value="TFIIS_cen_dom"/>
</dbReference>
<evidence type="ECO:0000259" key="8">
    <source>
        <dbReference type="PROSITE" id="PS51321"/>
    </source>
</evidence>
<feature type="compositionally biased region" description="Basic and acidic residues" evidence="7">
    <location>
        <begin position="148"/>
        <end position="166"/>
    </location>
</feature>
<dbReference type="GO" id="GO:0000977">
    <property type="term" value="F:RNA polymerase II transcription regulatory region sequence-specific DNA binding"/>
    <property type="evidence" value="ECO:0007669"/>
    <property type="project" value="TreeGrafter"/>
</dbReference>
<feature type="region of interest" description="Disordered" evidence="7">
    <location>
        <begin position="132"/>
        <end position="189"/>
    </location>
</feature>
<dbReference type="SUPFAM" id="SSF46942">
    <property type="entry name" value="Elongation factor TFIIS domain 2"/>
    <property type="match status" value="1"/>
</dbReference>
<keyword evidence="6" id="KW-0862">Zinc</keyword>
<proteinExistence type="inferred from homology"/>
<dbReference type="Pfam" id="PF07744">
    <property type="entry name" value="SPOC"/>
    <property type="match status" value="1"/>
</dbReference>
<dbReference type="Pfam" id="PF07500">
    <property type="entry name" value="TFIIS_M"/>
    <property type="match status" value="1"/>
</dbReference>
<dbReference type="eggNOG" id="KOG1634">
    <property type="taxonomic scope" value="Eukaryota"/>
</dbReference>
<dbReference type="PROSITE" id="PS01359">
    <property type="entry name" value="ZF_PHD_1"/>
    <property type="match status" value="1"/>
</dbReference>
<dbReference type="GeneID" id="2908747"/>
<dbReference type="GO" id="GO:0006362">
    <property type="term" value="P:transcription elongation by RNA polymerase I"/>
    <property type="evidence" value="ECO:0007669"/>
    <property type="project" value="TreeGrafter"/>
</dbReference>
<dbReference type="EMBL" id="CP017558">
    <property type="protein sequence ID" value="AOW07622.1"/>
    <property type="molecule type" value="Genomic_DNA"/>
</dbReference>
<dbReference type="InterPro" id="IPR013083">
    <property type="entry name" value="Znf_RING/FYVE/PHD"/>
</dbReference>
<dbReference type="Pfam" id="PF20826">
    <property type="entry name" value="PHD_5"/>
    <property type="match status" value="1"/>
</dbReference>
<dbReference type="Proteomes" id="UP000182444">
    <property type="component" value="Chromosome 1F"/>
</dbReference>
<dbReference type="GO" id="GO:0031564">
    <property type="term" value="P:transcription antitermination"/>
    <property type="evidence" value="ECO:0007669"/>
    <property type="project" value="TreeGrafter"/>
</dbReference>
<accession>A0A1D8NPR5</accession>
<keyword evidence="5" id="KW-0863">Zinc-finger</keyword>
<feature type="compositionally biased region" description="Basic and acidic residues" evidence="7">
    <location>
        <begin position="637"/>
        <end position="653"/>
    </location>
</feature>
<evidence type="ECO:0000256" key="5">
    <source>
        <dbReference type="ARBA" id="ARBA00022771"/>
    </source>
</evidence>
<evidence type="ECO:0000313" key="9">
    <source>
        <dbReference type="EMBL" id="AOW07622.1"/>
    </source>
</evidence>
<organism evidence="9 10">
    <name type="scientific">Yarrowia lipolytica</name>
    <name type="common">Candida lipolytica</name>
    <dbReference type="NCBI Taxonomy" id="4952"/>
    <lineage>
        <taxon>Eukaryota</taxon>
        <taxon>Fungi</taxon>
        <taxon>Dikarya</taxon>
        <taxon>Ascomycota</taxon>
        <taxon>Saccharomycotina</taxon>
        <taxon>Dipodascomycetes</taxon>
        <taxon>Dipodascales</taxon>
        <taxon>Dipodascales incertae sedis</taxon>
        <taxon>Yarrowia</taxon>
    </lineage>
</organism>
<dbReference type="InterPro" id="IPR036575">
    <property type="entry name" value="TFIIS_cen_dom_sf"/>
</dbReference>
<dbReference type="VEuPathDB" id="FungiDB:YALI1_F31255g"/>
<dbReference type="InterPro" id="IPR012921">
    <property type="entry name" value="SPOC_C"/>
</dbReference>
<dbReference type="GO" id="GO:0031440">
    <property type="term" value="P:regulation of mRNA 3'-end processing"/>
    <property type="evidence" value="ECO:0007669"/>
    <property type="project" value="TreeGrafter"/>
</dbReference>
<dbReference type="Gene3D" id="1.10.472.30">
    <property type="entry name" value="Transcription elongation factor S-II, central domain"/>
    <property type="match status" value="1"/>
</dbReference>
<evidence type="ECO:0000256" key="7">
    <source>
        <dbReference type="SAM" id="MobiDB-lite"/>
    </source>
</evidence>
<feature type="compositionally biased region" description="Low complexity" evidence="7">
    <location>
        <begin position="673"/>
        <end position="682"/>
    </location>
</feature>
<evidence type="ECO:0000313" key="10">
    <source>
        <dbReference type="Proteomes" id="UP000182444"/>
    </source>
</evidence>
<dbReference type="Gene3D" id="3.30.40.10">
    <property type="entry name" value="Zinc/RING finger domain, C3HC4 (zinc finger)"/>
    <property type="match status" value="1"/>
</dbReference>
<feature type="region of interest" description="Disordered" evidence="7">
    <location>
        <begin position="359"/>
        <end position="409"/>
    </location>
</feature>
<dbReference type="GO" id="GO:0006368">
    <property type="term" value="P:transcription elongation by RNA polymerase II"/>
    <property type="evidence" value="ECO:0007669"/>
    <property type="project" value="TreeGrafter"/>
</dbReference>
<dbReference type="VEuPathDB" id="FungiDB:YALI0_F23815g"/>
<feature type="region of interest" description="Disordered" evidence="7">
    <location>
        <begin position="417"/>
        <end position="436"/>
    </location>
</feature>
<evidence type="ECO:0000256" key="3">
    <source>
        <dbReference type="ARBA" id="ARBA00021616"/>
    </source>
</evidence>
<evidence type="ECO:0000256" key="2">
    <source>
        <dbReference type="ARBA" id="ARBA00011050"/>
    </source>
</evidence>
<feature type="compositionally biased region" description="Basic residues" evidence="7">
    <location>
        <begin position="11"/>
        <end position="21"/>
    </location>
</feature>
<feature type="compositionally biased region" description="Basic and acidic residues" evidence="7">
    <location>
        <begin position="22"/>
        <end position="48"/>
    </location>
</feature>
<comment type="similarity">
    <text evidence="2">Belongs to the BYE1 family.</text>
</comment>
<dbReference type="PROSITE" id="PS51321">
    <property type="entry name" value="TFIIS_CENTRAL"/>
    <property type="match status" value="1"/>
</dbReference>
<comment type="function">
    <text evidence="1">Negative regulator of transcription elongation.</text>
</comment>
<sequence>MEVDGAEPARRRSTRATRGRHSKYEEAVEEPGKVKSDKKDPKTSDKNPKTTKLKTPTKAKTTTRSKARKKSKNDEEGVVRCPCGATEDDPSDGKIMIECEDCLEWQHSQCVLQTNDLEQVPDHYVCNECTEKKTQEKETTEAQEESEDKGKGEEEKDSNDKDEKYDSTYVPNNETAEKEPVARVSKSTHKRVGHIDDITEKVRKSAASALKGIFVSVPTSKYSPGAGVSPEQFCETLALTIEQELYDAYGTVEPEIGSNYRDKFRTLSFNLRDSKNETLRIRVMTGQVTPQTLVAMSSEEMMNPELQKLAEEVRAEAIRDTVLVVDEAPRLRRTHKGEEIVGEYEEYIDNVDQALKMERQRDGDGKEAAESRNQIERAVRDIEGANGEADSKTSNSPKESSNSPIVPKWKRDIDLAQGESDHEHDHDHNSDHEDKVNGILGDVSREAREAETDDWTTISEAPFVWTGTVPMTGLDKTSCAAFSLGSSSVHFNPNVSWGSVFYASKPLTIEGRLDKSKADPYLSKVLGAGTRDVAAFCLLPSDSSESDREAYYKLYEYFHSRSKYGVIHNRSTLVKDAYLIPLAPDDAPPYTLGSLVKPSVELSSLKRSRPLLVALYIVGKLSPKRGAAVSVESHVASSEKHPPKRQSMRDRVKQNAGNAGNASRRASDARKSTPPVTATPVTPAAPTLVAPVNAPVGPAPVVPPYAGFQGGVYGAPVGIQRVPGAPMGVPGVPIAPAGMPGVPVAPLGMHGAPAHHMAQSGTPIAPAAHPRKPTGAPPPDLDALKTLLNDPNLRNAPAAPAQNDLLQNPALLMSIIDQAKKR</sequence>
<feature type="compositionally biased region" description="Basic residues" evidence="7">
    <location>
        <begin position="49"/>
        <end position="71"/>
    </location>
</feature>
<dbReference type="SMART" id="SM00510">
    <property type="entry name" value="TFS2M"/>
    <property type="match status" value="1"/>
</dbReference>
<dbReference type="RefSeq" id="XP_505803.3">
    <property type="nucleotide sequence ID" value="XM_505803.3"/>
</dbReference>
<gene>
    <name evidence="9" type="ORF">YALI1_F31255g</name>
</gene>
<dbReference type="AlphaFoldDB" id="A0A1D8NPR5"/>
<name>A0A1D8NPR5_YARLL</name>
<feature type="region of interest" description="Disordered" evidence="7">
    <location>
        <begin position="632"/>
        <end position="682"/>
    </location>
</feature>
<evidence type="ECO:0000256" key="1">
    <source>
        <dbReference type="ARBA" id="ARBA00002311"/>
    </source>
</evidence>
<feature type="region of interest" description="Disordered" evidence="7">
    <location>
        <begin position="755"/>
        <end position="778"/>
    </location>
</feature>
<dbReference type="InterPro" id="IPR011011">
    <property type="entry name" value="Znf_FYVE_PHD"/>
</dbReference>
<protein>
    <recommendedName>
        <fullName evidence="3">Transcription factor BYE1</fullName>
    </recommendedName>
</protein>
<dbReference type="PANTHER" id="PTHR11477">
    <property type="entry name" value="TRANSCRIPTION FACTOR S-II ZINC FINGER DOMAIN-CONTAINING PROTEIN"/>
    <property type="match status" value="1"/>
</dbReference>